<reference evidence="1 2" key="1">
    <citation type="journal article" date="2018" name="Nat. Ecol. Evol.">
        <title>Shark genomes provide insights into elasmobranch evolution and the origin of vertebrates.</title>
        <authorList>
            <person name="Hara Y"/>
            <person name="Yamaguchi K"/>
            <person name="Onimaru K"/>
            <person name="Kadota M"/>
            <person name="Koyanagi M"/>
            <person name="Keeley SD"/>
            <person name="Tatsumi K"/>
            <person name="Tanaka K"/>
            <person name="Motone F"/>
            <person name="Kageyama Y"/>
            <person name="Nozu R"/>
            <person name="Adachi N"/>
            <person name="Nishimura O"/>
            <person name="Nakagawa R"/>
            <person name="Tanegashima C"/>
            <person name="Kiyatake I"/>
            <person name="Matsumoto R"/>
            <person name="Murakumo K"/>
            <person name="Nishida K"/>
            <person name="Terakita A"/>
            <person name="Kuratani S"/>
            <person name="Sato K"/>
            <person name="Hyodo S Kuraku.S."/>
        </authorList>
    </citation>
    <scope>NUCLEOTIDE SEQUENCE [LARGE SCALE GENOMIC DNA]</scope>
</reference>
<sequence>MQRLGPRVNVGIAGKAGICCLSLTERNNAHFAQNAISTVKKSVLARSKNPVHYSVLATGSYAIVYKKCPVYKLFQETWKISCANVSRNYNTRNTVIISS</sequence>
<keyword evidence="2" id="KW-1185">Reference proteome</keyword>
<dbReference type="Proteomes" id="UP000288216">
    <property type="component" value="Unassembled WGS sequence"/>
</dbReference>
<dbReference type="EMBL" id="BFAA01001991">
    <property type="protein sequence ID" value="GCB71846.1"/>
    <property type="molecule type" value="Genomic_DNA"/>
</dbReference>
<gene>
    <name evidence="1" type="ORF">scyTo_0006090</name>
</gene>
<comment type="caution">
    <text evidence="1">The sequence shown here is derived from an EMBL/GenBank/DDBJ whole genome shotgun (WGS) entry which is preliminary data.</text>
</comment>
<proteinExistence type="predicted"/>
<name>A0A401PFD9_SCYTO</name>
<evidence type="ECO:0000313" key="1">
    <source>
        <dbReference type="EMBL" id="GCB71846.1"/>
    </source>
</evidence>
<accession>A0A401PFD9</accession>
<organism evidence="1 2">
    <name type="scientific">Scyliorhinus torazame</name>
    <name type="common">Cloudy catshark</name>
    <name type="synonym">Catulus torazame</name>
    <dbReference type="NCBI Taxonomy" id="75743"/>
    <lineage>
        <taxon>Eukaryota</taxon>
        <taxon>Metazoa</taxon>
        <taxon>Chordata</taxon>
        <taxon>Craniata</taxon>
        <taxon>Vertebrata</taxon>
        <taxon>Chondrichthyes</taxon>
        <taxon>Elasmobranchii</taxon>
        <taxon>Galeomorphii</taxon>
        <taxon>Galeoidea</taxon>
        <taxon>Carcharhiniformes</taxon>
        <taxon>Scyliorhinidae</taxon>
        <taxon>Scyliorhinus</taxon>
    </lineage>
</organism>
<protein>
    <submittedName>
        <fullName evidence="1">Uncharacterized protein</fullName>
    </submittedName>
</protein>
<dbReference type="AlphaFoldDB" id="A0A401PFD9"/>
<evidence type="ECO:0000313" key="2">
    <source>
        <dbReference type="Proteomes" id="UP000288216"/>
    </source>
</evidence>